<protein>
    <submittedName>
        <fullName evidence="2">Uncharacterized protein</fullName>
    </submittedName>
</protein>
<evidence type="ECO:0000313" key="2">
    <source>
        <dbReference type="EMBL" id="KAK8496064.1"/>
    </source>
</evidence>
<evidence type="ECO:0000313" key="3">
    <source>
        <dbReference type="Proteomes" id="UP001472677"/>
    </source>
</evidence>
<name>A0ABR2AR38_9ROSI</name>
<sequence length="235" mass="25981">MQQSSTARPKKSGPIRQMSLGPSRPPLVDVSNESRKENDAVIPTVGGLDAQVRLHSPTIVTGSHRAISIVEGKHSSKSTTRLQSSSIQGKRVNYIKVINKKNLKATKRIEPCVPSRPVLSEWVQSISDQLDQLSPTLPMFASIPEDSGQRVEVVGGVHDHVMLGREMDSASLDDRDSIVMHLEHVDNDHYPLLLHSCGGRVANVARPFRFLAAWQDHLEFHDLLTSSWDSNASME</sequence>
<reference evidence="2 3" key="1">
    <citation type="journal article" date="2024" name="G3 (Bethesda)">
        <title>Genome assembly of Hibiscus sabdariffa L. provides insights into metabolisms of medicinal natural products.</title>
        <authorList>
            <person name="Kim T."/>
        </authorList>
    </citation>
    <scope>NUCLEOTIDE SEQUENCE [LARGE SCALE GENOMIC DNA]</scope>
    <source>
        <strain evidence="2">TK-2024</strain>
        <tissue evidence="2">Old leaves</tissue>
    </source>
</reference>
<evidence type="ECO:0000256" key="1">
    <source>
        <dbReference type="SAM" id="MobiDB-lite"/>
    </source>
</evidence>
<keyword evidence="3" id="KW-1185">Reference proteome</keyword>
<dbReference type="EMBL" id="JBBPBM010000387">
    <property type="protein sequence ID" value="KAK8496064.1"/>
    <property type="molecule type" value="Genomic_DNA"/>
</dbReference>
<accession>A0ABR2AR38</accession>
<organism evidence="2 3">
    <name type="scientific">Hibiscus sabdariffa</name>
    <name type="common">roselle</name>
    <dbReference type="NCBI Taxonomy" id="183260"/>
    <lineage>
        <taxon>Eukaryota</taxon>
        <taxon>Viridiplantae</taxon>
        <taxon>Streptophyta</taxon>
        <taxon>Embryophyta</taxon>
        <taxon>Tracheophyta</taxon>
        <taxon>Spermatophyta</taxon>
        <taxon>Magnoliopsida</taxon>
        <taxon>eudicotyledons</taxon>
        <taxon>Gunneridae</taxon>
        <taxon>Pentapetalae</taxon>
        <taxon>rosids</taxon>
        <taxon>malvids</taxon>
        <taxon>Malvales</taxon>
        <taxon>Malvaceae</taxon>
        <taxon>Malvoideae</taxon>
        <taxon>Hibiscus</taxon>
    </lineage>
</organism>
<comment type="caution">
    <text evidence="2">The sequence shown here is derived from an EMBL/GenBank/DDBJ whole genome shotgun (WGS) entry which is preliminary data.</text>
</comment>
<gene>
    <name evidence="2" type="ORF">V6N12_032795</name>
</gene>
<dbReference type="Proteomes" id="UP001472677">
    <property type="component" value="Unassembled WGS sequence"/>
</dbReference>
<proteinExistence type="predicted"/>
<feature type="region of interest" description="Disordered" evidence="1">
    <location>
        <begin position="1"/>
        <end position="35"/>
    </location>
</feature>